<keyword evidence="2" id="KW-0548">Nucleotidyltransferase</keyword>
<dbReference type="Proteomes" id="UP000765509">
    <property type="component" value="Unassembled WGS sequence"/>
</dbReference>
<evidence type="ECO:0000313" key="9">
    <source>
        <dbReference type="Proteomes" id="UP000765509"/>
    </source>
</evidence>
<feature type="domain" description="Reverse transcriptase RNase H-like" evidence="7">
    <location>
        <begin position="110"/>
        <end position="218"/>
    </location>
</feature>
<dbReference type="Pfam" id="PF17917">
    <property type="entry name" value="RT_RNaseH"/>
    <property type="match status" value="1"/>
</dbReference>
<dbReference type="PANTHER" id="PTHR37984">
    <property type="entry name" value="PROTEIN CBG26694"/>
    <property type="match status" value="1"/>
</dbReference>
<organism evidence="8 9">
    <name type="scientific">Austropuccinia psidii MF-1</name>
    <dbReference type="NCBI Taxonomy" id="1389203"/>
    <lineage>
        <taxon>Eukaryota</taxon>
        <taxon>Fungi</taxon>
        <taxon>Dikarya</taxon>
        <taxon>Basidiomycota</taxon>
        <taxon>Pucciniomycotina</taxon>
        <taxon>Pucciniomycetes</taxon>
        <taxon>Pucciniales</taxon>
        <taxon>Sphaerophragmiaceae</taxon>
        <taxon>Austropuccinia</taxon>
    </lineage>
</organism>
<sequence>MKISLKKCNFGQKELLTLEHKVSGLSLDIDHNTQAAVLLKPVPENIKEMQYFLGFASYYRNHIRNFAHIIRSLYRFGSKGAVFEIPKERRDAYERIKHELINSPLLIFPDFELTFRLNIDAACSKALGATLHQRPIVDGEPREGVICYISRQLKNSEARYGATQNVFLCLFCALGKLHYFLEGSVFEVYKDCTALKSLLNMKTTNTHILRWQIALQEYRDNMTII</sequence>
<keyword evidence="1" id="KW-0808">Transferase</keyword>
<gene>
    <name evidence="8" type="ORF">O181_009484</name>
</gene>
<protein>
    <recommendedName>
        <fullName evidence="7">Reverse transcriptase RNase H-like domain-containing protein</fullName>
    </recommendedName>
</protein>
<dbReference type="GO" id="GO:0004519">
    <property type="term" value="F:endonuclease activity"/>
    <property type="evidence" value="ECO:0007669"/>
    <property type="project" value="UniProtKB-KW"/>
</dbReference>
<keyword evidence="4" id="KW-0255">Endonuclease</keyword>
<dbReference type="InterPro" id="IPR050951">
    <property type="entry name" value="Retrovirus_Pol_polyprotein"/>
</dbReference>
<dbReference type="GO" id="GO:0016787">
    <property type="term" value="F:hydrolase activity"/>
    <property type="evidence" value="ECO:0007669"/>
    <property type="project" value="UniProtKB-KW"/>
</dbReference>
<evidence type="ECO:0000256" key="5">
    <source>
        <dbReference type="ARBA" id="ARBA00022801"/>
    </source>
</evidence>
<proteinExistence type="predicted"/>
<evidence type="ECO:0000256" key="2">
    <source>
        <dbReference type="ARBA" id="ARBA00022695"/>
    </source>
</evidence>
<keyword evidence="6" id="KW-0695">RNA-directed DNA polymerase</keyword>
<dbReference type="SUPFAM" id="SSF56672">
    <property type="entry name" value="DNA/RNA polymerases"/>
    <property type="match status" value="1"/>
</dbReference>
<name>A0A9Q3BPE0_9BASI</name>
<evidence type="ECO:0000256" key="3">
    <source>
        <dbReference type="ARBA" id="ARBA00022722"/>
    </source>
</evidence>
<keyword evidence="5" id="KW-0378">Hydrolase</keyword>
<evidence type="ECO:0000256" key="4">
    <source>
        <dbReference type="ARBA" id="ARBA00022759"/>
    </source>
</evidence>
<keyword evidence="9" id="KW-1185">Reference proteome</keyword>
<dbReference type="GO" id="GO:0003964">
    <property type="term" value="F:RNA-directed DNA polymerase activity"/>
    <property type="evidence" value="ECO:0007669"/>
    <property type="project" value="UniProtKB-KW"/>
</dbReference>
<keyword evidence="3" id="KW-0540">Nuclease</keyword>
<accession>A0A9Q3BPE0</accession>
<dbReference type="Gene3D" id="3.30.70.270">
    <property type="match status" value="1"/>
</dbReference>
<evidence type="ECO:0000313" key="8">
    <source>
        <dbReference type="EMBL" id="MBW0469769.1"/>
    </source>
</evidence>
<evidence type="ECO:0000256" key="1">
    <source>
        <dbReference type="ARBA" id="ARBA00022679"/>
    </source>
</evidence>
<dbReference type="InterPro" id="IPR043128">
    <property type="entry name" value="Rev_trsase/Diguanyl_cyclase"/>
</dbReference>
<reference evidence="8" key="1">
    <citation type="submission" date="2021-03" db="EMBL/GenBank/DDBJ databases">
        <title>Draft genome sequence of rust myrtle Austropuccinia psidii MF-1, a brazilian biotype.</title>
        <authorList>
            <person name="Quecine M.C."/>
            <person name="Pachon D.M.R."/>
            <person name="Bonatelli M.L."/>
            <person name="Correr F.H."/>
            <person name="Franceschini L.M."/>
            <person name="Leite T.F."/>
            <person name="Margarido G.R.A."/>
            <person name="Almeida C.A."/>
            <person name="Ferrarezi J.A."/>
            <person name="Labate C.A."/>
        </authorList>
    </citation>
    <scope>NUCLEOTIDE SEQUENCE</scope>
    <source>
        <strain evidence="8">MF-1</strain>
    </source>
</reference>
<dbReference type="AlphaFoldDB" id="A0A9Q3BPE0"/>
<evidence type="ECO:0000259" key="7">
    <source>
        <dbReference type="Pfam" id="PF17917"/>
    </source>
</evidence>
<comment type="caution">
    <text evidence="8">The sequence shown here is derived from an EMBL/GenBank/DDBJ whole genome shotgun (WGS) entry which is preliminary data.</text>
</comment>
<dbReference type="InterPro" id="IPR043502">
    <property type="entry name" value="DNA/RNA_pol_sf"/>
</dbReference>
<dbReference type="PANTHER" id="PTHR37984:SF5">
    <property type="entry name" value="PROTEIN NYNRIN-LIKE"/>
    <property type="match status" value="1"/>
</dbReference>
<evidence type="ECO:0000256" key="6">
    <source>
        <dbReference type="ARBA" id="ARBA00022918"/>
    </source>
</evidence>
<dbReference type="InterPro" id="IPR041373">
    <property type="entry name" value="RT_RNaseH"/>
</dbReference>
<dbReference type="OrthoDB" id="10057599at2759"/>
<dbReference type="EMBL" id="AVOT02002269">
    <property type="protein sequence ID" value="MBW0469769.1"/>
    <property type="molecule type" value="Genomic_DNA"/>
</dbReference>